<accession>A0A9X9Q284</accession>
<protein>
    <submittedName>
        <fullName evidence="2">Uncharacterized protein</fullName>
    </submittedName>
</protein>
<dbReference type="AlphaFoldDB" id="A0A9X9Q284"/>
<feature type="non-terminal residue" evidence="2">
    <location>
        <position position="67"/>
    </location>
</feature>
<organism evidence="2 3">
    <name type="scientific">Gulo gulo</name>
    <name type="common">Wolverine</name>
    <name type="synonym">Gluton</name>
    <dbReference type="NCBI Taxonomy" id="48420"/>
    <lineage>
        <taxon>Eukaryota</taxon>
        <taxon>Metazoa</taxon>
        <taxon>Chordata</taxon>
        <taxon>Craniata</taxon>
        <taxon>Vertebrata</taxon>
        <taxon>Euteleostomi</taxon>
        <taxon>Mammalia</taxon>
        <taxon>Eutheria</taxon>
        <taxon>Laurasiatheria</taxon>
        <taxon>Carnivora</taxon>
        <taxon>Caniformia</taxon>
        <taxon>Musteloidea</taxon>
        <taxon>Mustelidae</taxon>
        <taxon>Guloninae</taxon>
        <taxon>Gulo</taxon>
    </lineage>
</organism>
<sequence>LFPSLGTAATRGEKHQPNPKAFARRENKLECSSSSSTSSPGGIEMTGEKWKEGLKRFMSRKQDSSLK</sequence>
<gene>
    <name evidence="2" type="ORF">BN2614_LOCUS3</name>
</gene>
<dbReference type="Proteomes" id="UP000269945">
    <property type="component" value="Unassembled WGS sequence"/>
</dbReference>
<feature type="region of interest" description="Disordered" evidence="1">
    <location>
        <begin position="1"/>
        <end position="48"/>
    </location>
</feature>
<keyword evidence="3" id="KW-1185">Reference proteome</keyword>
<name>A0A9X9Q284_GULGU</name>
<proteinExistence type="predicted"/>
<reference evidence="2 3" key="1">
    <citation type="submission" date="2018-10" db="EMBL/GenBank/DDBJ databases">
        <authorList>
            <person name="Ekblom R."/>
            <person name="Jareborg N."/>
        </authorList>
    </citation>
    <scope>NUCLEOTIDE SEQUENCE [LARGE SCALE GENOMIC DNA]</scope>
    <source>
        <tissue evidence="2">Muscle</tissue>
    </source>
</reference>
<comment type="caution">
    <text evidence="2">The sequence shown here is derived from an EMBL/GenBank/DDBJ whole genome shotgun (WGS) entry which is preliminary data.</text>
</comment>
<dbReference type="EMBL" id="CYRY02022963">
    <property type="protein sequence ID" value="VCW97751.1"/>
    <property type="molecule type" value="Genomic_DNA"/>
</dbReference>
<evidence type="ECO:0000313" key="3">
    <source>
        <dbReference type="Proteomes" id="UP000269945"/>
    </source>
</evidence>
<evidence type="ECO:0000256" key="1">
    <source>
        <dbReference type="SAM" id="MobiDB-lite"/>
    </source>
</evidence>
<evidence type="ECO:0000313" key="2">
    <source>
        <dbReference type="EMBL" id="VCW97751.1"/>
    </source>
</evidence>